<dbReference type="EMBL" id="CP002280">
    <property type="protein sequence ID" value="ADP41353.1"/>
    <property type="molecule type" value="Genomic_DNA"/>
</dbReference>
<dbReference type="PANTHER" id="PTHR46246:SF1">
    <property type="entry name" value="GUANOSINE-3',5'-BIS(DIPHOSPHATE) 3'-PYROPHOSPHOHYDROLASE MESH1"/>
    <property type="match status" value="1"/>
</dbReference>
<dbReference type="eggNOG" id="COG0317">
    <property type="taxonomic scope" value="Bacteria"/>
</dbReference>
<evidence type="ECO:0000313" key="3">
    <source>
        <dbReference type="Proteomes" id="UP000000387"/>
    </source>
</evidence>
<dbReference type="HOGENOM" id="CLU_109398_2_0_11"/>
<name>E3H2C0_ROTDC</name>
<sequence length="160" mass="18446">MKETTMNSYFKEMIRLADSIADNAHLGQVDKNGWPYISHPRRVAFKVREIAPEELRTEAQIVALLHDTVEDTEVTLPYLARYFSARIIDAVDALTKRPYEPLESSMARVRANEIALWVKRADIADNTDPERVSHLDEDTRKRLAKKYSKSLRFLGVTENI</sequence>
<dbReference type="SUPFAM" id="SSF109604">
    <property type="entry name" value="HD-domain/PDEase-like"/>
    <property type="match status" value="1"/>
</dbReference>
<dbReference type="InterPro" id="IPR003607">
    <property type="entry name" value="HD/PDEase_dom"/>
</dbReference>
<gene>
    <name evidence="2" type="ordered locus">HMPREF0733_11896</name>
</gene>
<dbReference type="KEGG" id="rdn:HMPREF0733_11896"/>
<protein>
    <submittedName>
        <fullName evidence="2">HD domain protein</fullName>
    </submittedName>
</protein>
<dbReference type="InterPro" id="IPR052194">
    <property type="entry name" value="MESH1"/>
</dbReference>
<evidence type="ECO:0000259" key="1">
    <source>
        <dbReference type="SMART" id="SM00471"/>
    </source>
</evidence>
<reference evidence="3" key="1">
    <citation type="submission" date="2010-10" db="EMBL/GenBank/DDBJ databases">
        <title>The complete genome of Rothia dentocariosa ATCC 17931.</title>
        <authorList>
            <person name="Muzny D."/>
            <person name="Qin X."/>
            <person name="Buhay C."/>
            <person name="Dugan-Rocha S."/>
            <person name="Ding Y."/>
            <person name="Chen G."/>
            <person name="Hawes A."/>
            <person name="Holder M."/>
            <person name="Jhangiani S."/>
            <person name="Johnson A."/>
            <person name="Khan Z."/>
            <person name="Li Z."/>
            <person name="Liu W."/>
            <person name="Liu X."/>
            <person name="Perez L."/>
            <person name="Shen H."/>
            <person name="Wang Q."/>
            <person name="Watt J."/>
            <person name="Xi L."/>
            <person name="Xin Y."/>
            <person name="Zhou J."/>
            <person name="Deng J."/>
            <person name="Jiang H."/>
            <person name="Liu Y."/>
            <person name="Qu J."/>
            <person name="Song X.-Z."/>
            <person name="Zhang L."/>
            <person name="Villasana D."/>
            <person name="Johnson A."/>
            <person name="Liu J."/>
            <person name="Liyanage D."/>
            <person name="Lorensuhewa L."/>
            <person name="Robinson T."/>
            <person name="Song A."/>
            <person name="Song B.-B."/>
            <person name="Dinh H."/>
            <person name="Thornton R."/>
            <person name="Coyle M."/>
            <person name="Francisco L."/>
            <person name="Jackson L."/>
            <person name="Javaid M."/>
            <person name="Korchina V."/>
            <person name="Kovar C."/>
            <person name="Mata R."/>
            <person name="Mathew T."/>
            <person name="Ngo R."/>
            <person name="Nguyen L."/>
            <person name="Nguyen N."/>
            <person name="Okwuonu G."/>
            <person name="Ongeri F."/>
            <person name="Pham C."/>
            <person name="Simmons D."/>
            <person name="Wilczek-Boney K."/>
            <person name="Hale W."/>
            <person name="Jakkamsetti A."/>
            <person name="Pham P."/>
            <person name="Ruth R."/>
            <person name="San Lucas F."/>
            <person name="Warren J."/>
            <person name="Zhang J."/>
            <person name="Zhao Z."/>
            <person name="Zhou C."/>
            <person name="Zhu D."/>
            <person name="Lee S."/>
            <person name="Bess C."/>
            <person name="Blankenburg K."/>
            <person name="Forbes L."/>
            <person name="Fu Q."/>
            <person name="Gubbala S."/>
            <person name="Hirani K."/>
            <person name="Jayaseelan J.C."/>
            <person name="Lara F."/>
            <person name="Munidasa M."/>
            <person name="Palculict T."/>
            <person name="Patil S."/>
            <person name="Pu L.-L."/>
            <person name="Saada N."/>
            <person name="Tang L."/>
            <person name="Weissenberger G."/>
            <person name="Zhu Y."/>
            <person name="Hemphill L."/>
            <person name="Shang Y."/>
            <person name="Youmans B."/>
            <person name="Ayvaz T."/>
            <person name="Ross M."/>
            <person name="Santibanez J."/>
            <person name="Aqrawi P."/>
            <person name="Gross S."/>
            <person name="Joshi V."/>
            <person name="Fowler G."/>
            <person name="Nazareth L."/>
            <person name="Reid J."/>
            <person name="Worley K."/>
            <person name="Petrosino J."/>
            <person name="Highlander S."/>
            <person name="Gibbs R."/>
        </authorList>
    </citation>
    <scope>NUCLEOTIDE SEQUENCE [LARGE SCALE GENOMIC DNA]</scope>
    <source>
        <strain evidence="3">ATCC 17931 / CDC X599 / XDIA</strain>
    </source>
</reference>
<organism evidence="2 3">
    <name type="scientific">Rothia dentocariosa (strain ATCC 17931 / CDC X599 / XDIA)</name>
    <dbReference type="NCBI Taxonomy" id="762948"/>
    <lineage>
        <taxon>Bacteria</taxon>
        <taxon>Bacillati</taxon>
        <taxon>Actinomycetota</taxon>
        <taxon>Actinomycetes</taxon>
        <taxon>Micrococcales</taxon>
        <taxon>Micrococcaceae</taxon>
        <taxon>Rothia</taxon>
    </lineage>
</organism>
<accession>E3H2C0</accession>
<dbReference type="Proteomes" id="UP000000387">
    <property type="component" value="Chromosome"/>
</dbReference>
<dbReference type="GO" id="GO:0008893">
    <property type="term" value="F:guanosine-3',5'-bis(diphosphate) 3'-diphosphatase activity"/>
    <property type="evidence" value="ECO:0007669"/>
    <property type="project" value="TreeGrafter"/>
</dbReference>
<dbReference type="InterPro" id="IPR006674">
    <property type="entry name" value="HD_domain"/>
</dbReference>
<proteinExistence type="predicted"/>
<dbReference type="Pfam" id="PF01966">
    <property type="entry name" value="HD"/>
    <property type="match status" value="1"/>
</dbReference>
<feature type="domain" description="HD/PDEase" evidence="1">
    <location>
        <begin position="32"/>
        <end position="136"/>
    </location>
</feature>
<dbReference type="Gene3D" id="1.10.3210.10">
    <property type="entry name" value="Hypothetical protein af1432"/>
    <property type="match status" value="1"/>
</dbReference>
<evidence type="ECO:0000313" key="2">
    <source>
        <dbReference type="EMBL" id="ADP41353.1"/>
    </source>
</evidence>
<dbReference type="AlphaFoldDB" id="E3H2C0"/>
<dbReference type="PANTHER" id="PTHR46246">
    <property type="entry name" value="GUANOSINE-3',5'-BIS(DIPHOSPHATE) 3'-PYROPHOSPHOHYDROLASE MESH1"/>
    <property type="match status" value="1"/>
</dbReference>
<dbReference type="SMART" id="SM00471">
    <property type="entry name" value="HDc"/>
    <property type="match status" value="1"/>
</dbReference>